<dbReference type="InterPro" id="IPR012337">
    <property type="entry name" value="RNaseH-like_sf"/>
</dbReference>
<dbReference type="InterPro" id="IPR036397">
    <property type="entry name" value="RNaseH_sf"/>
</dbReference>
<comment type="function">
    <text evidence="1">Involved in the transposition of the insertion sequence.</text>
</comment>
<protein>
    <recommendedName>
        <fullName evidence="2">Integrase catalytic domain-containing protein</fullName>
    </recommendedName>
</protein>
<dbReference type="GO" id="GO:0003676">
    <property type="term" value="F:nucleic acid binding"/>
    <property type="evidence" value="ECO:0007669"/>
    <property type="project" value="InterPro"/>
</dbReference>
<comment type="caution">
    <text evidence="3">The sequence shown here is derived from an EMBL/GenBank/DDBJ whole genome shotgun (WGS) entry which is preliminary data.</text>
</comment>
<dbReference type="Proteomes" id="UP000678895">
    <property type="component" value="Unassembled WGS sequence"/>
</dbReference>
<dbReference type="PROSITE" id="PS50994">
    <property type="entry name" value="INTEGRASE"/>
    <property type="match status" value="1"/>
</dbReference>
<accession>A0A920CJX2</accession>
<sequence length="139" mass="16747">MYRIDQIYMDHPYFGYRRMTGSSADQGIQVNCKRLRRLMQRMGLKAIYPKPNLSKRLRAQYTCPYLLRELSIVRPDQVWRIDITYLQMGKGFMYLFNIIDWYSRKVIDYELSSTLEKGFVLRCLKRAFGHRKPEIMNSD</sequence>
<dbReference type="PANTHER" id="PTHR46889">
    <property type="entry name" value="TRANSPOSASE INSF FOR INSERTION SEQUENCE IS3B-RELATED"/>
    <property type="match status" value="1"/>
</dbReference>
<dbReference type="EMBL" id="BORS01000005">
    <property type="protein sequence ID" value="GIO41965.1"/>
    <property type="molecule type" value="Genomic_DNA"/>
</dbReference>
<keyword evidence="4" id="KW-1185">Reference proteome</keyword>
<evidence type="ECO:0000313" key="4">
    <source>
        <dbReference type="Proteomes" id="UP000678895"/>
    </source>
</evidence>
<dbReference type="Gene3D" id="3.30.420.10">
    <property type="entry name" value="Ribonuclease H-like superfamily/Ribonuclease H"/>
    <property type="match status" value="1"/>
</dbReference>
<organism evidence="3 4">
    <name type="scientific">Paenibacillus apis</name>
    <dbReference type="NCBI Taxonomy" id="1792174"/>
    <lineage>
        <taxon>Bacteria</taxon>
        <taxon>Bacillati</taxon>
        <taxon>Bacillota</taxon>
        <taxon>Bacilli</taxon>
        <taxon>Bacillales</taxon>
        <taxon>Paenibacillaceae</taxon>
        <taxon>Paenibacillus</taxon>
    </lineage>
</organism>
<proteinExistence type="predicted"/>
<feature type="domain" description="Integrase catalytic" evidence="2">
    <location>
        <begin position="71"/>
        <end position="139"/>
    </location>
</feature>
<gene>
    <name evidence="3" type="ORF">J41TS4_17230</name>
</gene>
<dbReference type="InterPro" id="IPR050900">
    <property type="entry name" value="Transposase_IS3/IS150/IS904"/>
</dbReference>
<evidence type="ECO:0000256" key="1">
    <source>
        <dbReference type="ARBA" id="ARBA00002286"/>
    </source>
</evidence>
<dbReference type="SUPFAM" id="SSF53098">
    <property type="entry name" value="Ribonuclease H-like"/>
    <property type="match status" value="1"/>
</dbReference>
<dbReference type="AlphaFoldDB" id="A0A920CJX2"/>
<evidence type="ECO:0000313" key="3">
    <source>
        <dbReference type="EMBL" id="GIO41965.1"/>
    </source>
</evidence>
<dbReference type="PANTHER" id="PTHR46889:SF4">
    <property type="entry name" value="TRANSPOSASE INSO FOR INSERTION SEQUENCE ELEMENT IS911B-RELATED"/>
    <property type="match status" value="1"/>
</dbReference>
<dbReference type="RefSeq" id="WP_374705637.1">
    <property type="nucleotide sequence ID" value="NZ_BORS01000005.1"/>
</dbReference>
<dbReference type="Pfam" id="PF00665">
    <property type="entry name" value="rve"/>
    <property type="match status" value="1"/>
</dbReference>
<dbReference type="GO" id="GO:0015074">
    <property type="term" value="P:DNA integration"/>
    <property type="evidence" value="ECO:0007669"/>
    <property type="project" value="InterPro"/>
</dbReference>
<dbReference type="Pfam" id="PF13276">
    <property type="entry name" value="HTH_21"/>
    <property type="match status" value="1"/>
</dbReference>
<reference evidence="3" key="1">
    <citation type="submission" date="2021-03" db="EMBL/GenBank/DDBJ databases">
        <title>Antimicrobial resistance genes in bacteria isolated from Japanese honey, and their potential for conferring macrolide and lincosamide resistance in the American foulbrood pathogen Paenibacillus larvae.</title>
        <authorList>
            <person name="Okamoto M."/>
            <person name="Kumagai M."/>
            <person name="Kanamori H."/>
            <person name="Takamatsu D."/>
        </authorList>
    </citation>
    <scope>NUCLEOTIDE SEQUENCE</scope>
    <source>
        <strain evidence="3">J41TS4</strain>
    </source>
</reference>
<name>A0A920CJX2_9BACL</name>
<evidence type="ECO:0000259" key="2">
    <source>
        <dbReference type="PROSITE" id="PS50994"/>
    </source>
</evidence>
<dbReference type="InterPro" id="IPR001584">
    <property type="entry name" value="Integrase_cat-core"/>
</dbReference>
<dbReference type="InterPro" id="IPR025948">
    <property type="entry name" value="HTH-like_dom"/>
</dbReference>